<gene>
    <name evidence="1" type="ORF">LCGC14_2894810</name>
</gene>
<feature type="non-terminal residue" evidence="1">
    <location>
        <position position="1"/>
    </location>
</feature>
<evidence type="ECO:0000313" key="1">
    <source>
        <dbReference type="EMBL" id="KKK73338.1"/>
    </source>
</evidence>
<proteinExistence type="predicted"/>
<name>A0A0F8XWI8_9ZZZZ</name>
<organism evidence="1">
    <name type="scientific">marine sediment metagenome</name>
    <dbReference type="NCBI Taxonomy" id="412755"/>
    <lineage>
        <taxon>unclassified sequences</taxon>
        <taxon>metagenomes</taxon>
        <taxon>ecological metagenomes</taxon>
    </lineage>
</organism>
<sequence length="39" mass="4562">KILTEEIKTAKTIPINPLKTRYWYLNCLNKAIETLSPMI</sequence>
<dbReference type="EMBL" id="LAZR01056828">
    <property type="protein sequence ID" value="KKK73338.1"/>
    <property type="molecule type" value="Genomic_DNA"/>
</dbReference>
<protein>
    <submittedName>
        <fullName evidence="1">Uncharacterized protein</fullName>
    </submittedName>
</protein>
<reference evidence="1" key="1">
    <citation type="journal article" date="2015" name="Nature">
        <title>Complex archaea that bridge the gap between prokaryotes and eukaryotes.</title>
        <authorList>
            <person name="Spang A."/>
            <person name="Saw J.H."/>
            <person name="Jorgensen S.L."/>
            <person name="Zaremba-Niedzwiedzka K."/>
            <person name="Martijn J."/>
            <person name="Lind A.E."/>
            <person name="van Eijk R."/>
            <person name="Schleper C."/>
            <person name="Guy L."/>
            <person name="Ettema T.J."/>
        </authorList>
    </citation>
    <scope>NUCLEOTIDE SEQUENCE</scope>
</reference>
<comment type="caution">
    <text evidence="1">The sequence shown here is derived from an EMBL/GenBank/DDBJ whole genome shotgun (WGS) entry which is preliminary data.</text>
</comment>
<dbReference type="AlphaFoldDB" id="A0A0F8XWI8"/>
<accession>A0A0F8XWI8</accession>